<feature type="transmembrane region" description="Helical" evidence="9">
    <location>
        <begin position="157"/>
        <end position="175"/>
    </location>
</feature>
<evidence type="ECO:0000256" key="7">
    <source>
        <dbReference type="ARBA" id="ARBA00022989"/>
    </source>
</evidence>
<keyword evidence="7 9" id="KW-1133">Transmembrane helix</keyword>
<reference evidence="11 12" key="1">
    <citation type="journal article" date="2021" name="Sci. Rep.">
        <title>The genome of the diatom Chaetoceros tenuissimus carries an ancient integrated fragment of an extant virus.</title>
        <authorList>
            <person name="Hongo Y."/>
            <person name="Kimura K."/>
            <person name="Takaki Y."/>
            <person name="Yoshida Y."/>
            <person name="Baba S."/>
            <person name="Kobayashi G."/>
            <person name="Nagasaki K."/>
            <person name="Hano T."/>
            <person name="Tomaru Y."/>
        </authorList>
    </citation>
    <scope>NUCLEOTIDE SEQUENCE [LARGE SCALE GENOMIC DNA]</scope>
    <source>
        <strain evidence="11 12">NIES-3715</strain>
    </source>
</reference>
<keyword evidence="8 9" id="KW-0472">Membrane</keyword>
<keyword evidence="6 9" id="KW-0067">ATP-binding</keyword>
<keyword evidence="3 9" id="KW-0813">Transport</keyword>
<dbReference type="GO" id="GO:0016020">
    <property type="term" value="C:membrane"/>
    <property type="evidence" value="ECO:0007669"/>
    <property type="project" value="UniProtKB-SubCell"/>
</dbReference>
<gene>
    <name evidence="11" type="ORF">CTEN210_09560</name>
</gene>
<name>A0AAD3CYU4_9STRA</name>
<evidence type="ECO:0000256" key="3">
    <source>
        <dbReference type="ARBA" id="ARBA00022448"/>
    </source>
</evidence>
<keyword evidence="12" id="KW-1185">Reference proteome</keyword>
<protein>
    <recommendedName>
        <fullName evidence="9">ADP,ATP carrier protein</fullName>
    </recommendedName>
</protein>
<comment type="similarity">
    <text evidence="2 9">Belongs to the ADP/ATP translocase tlc family.</text>
</comment>
<dbReference type="PANTHER" id="PTHR31187:SF1">
    <property type="entry name" value="ADP,ATP CARRIER PROTEIN 1"/>
    <property type="match status" value="1"/>
</dbReference>
<evidence type="ECO:0000313" key="12">
    <source>
        <dbReference type="Proteomes" id="UP001054902"/>
    </source>
</evidence>
<feature type="transmembrane region" description="Helical" evidence="9">
    <location>
        <begin position="89"/>
        <end position="107"/>
    </location>
</feature>
<comment type="caution">
    <text evidence="11">The sequence shown here is derived from an EMBL/GenBank/DDBJ whole genome shotgun (WGS) entry which is preliminary data.</text>
</comment>
<dbReference type="NCBIfam" id="TIGR00769">
    <property type="entry name" value="AAA"/>
    <property type="match status" value="1"/>
</dbReference>
<dbReference type="Proteomes" id="UP001054902">
    <property type="component" value="Unassembled WGS sequence"/>
</dbReference>
<keyword evidence="10" id="KW-0732">Signal</keyword>
<keyword evidence="4 9" id="KW-0812">Transmembrane</keyword>
<evidence type="ECO:0000256" key="10">
    <source>
        <dbReference type="SAM" id="SignalP"/>
    </source>
</evidence>
<feature type="transmembrane region" description="Helical" evidence="9">
    <location>
        <begin position="208"/>
        <end position="230"/>
    </location>
</feature>
<evidence type="ECO:0000256" key="1">
    <source>
        <dbReference type="ARBA" id="ARBA00004141"/>
    </source>
</evidence>
<feature type="transmembrane region" description="Helical" evidence="9">
    <location>
        <begin position="128"/>
        <end position="145"/>
    </location>
</feature>
<feature type="transmembrane region" description="Helical" evidence="9">
    <location>
        <begin position="398"/>
        <end position="418"/>
    </location>
</feature>
<feature type="transmembrane region" description="Helical" evidence="9">
    <location>
        <begin position="282"/>
        <end position="300"/>
    </location>
</feature>
<keyword evidence="5 9" id="KW-0547">Nucleotide-binding</keyword>
<evidence type="ECO:0000256" key="4">
    <source>
        <dbReference type="ARBA" id="ARBA00022692"/>
    </source>
</evidence>
<evidence type="ECO:0000256" key="8">
    <source>
        <dbReference type="ARBA" id="ARBA00023136"/>
    </source>
</evidence>
<feature type="signal peptide" evidence="10">
    <location>
        <begin position="1"/>
        <end position="26"/>
    </location>
</feature>
<feature type="chain" id="PRO_5042127892" description="ADP,ATP carrier protein" evidence="10">
    <location>
        <begin position="27"/>
        <end position="565"/>
    </location>
</feature>
<evidence type="ECO:0000256" key="2">
    <source>
        <dbReference type="ARBA" id="ARBA00007127"/>
    </source>
</evidence>
<dbReference type="PANTHER" id="PTHR31187">
    <property type="match status" value="1"/>
</dbReference>
<organism evidence="11 12">
    <name type="scientific">Chaetoceros tenuissimus</name>
    <dbReference type="NCBI Taxonomy" id="426638"/>
    <lineage>
        <taxon>Eukaryota</taxon>
        <taxon>Sar</taxon>
        <taxon>Stramenopiles</taxon>
        <taxon>Ochrophyta</taxon>
        <taxon>Bacillariophyta</taxon>
        <taxon>Coscinodiscophyceae</taxon>
        <taxon>Chaetocerotophycidae</taxon>
        <taxon>Chaetocerotales</taxon>
        <taxon>Chaetocerotaceae</taxon>
        <taxon>Chaetoceros</taxon>
    </lineage>
</organism>
<evidence type="ECO:0000256" key="6">
    <source>
        <dbReference type="ARBA" id="ARBA00022840"/>
    </source>
</evidence>
<dbReference type="EMBL" id="BLLK01000046">
    <property type="protein sequence ID" value="GFH53084.1"/>
    <property type="molecule type" value="Genomic_DNA"/>
</dbReference>
<accession>A0AAD3CYU4</accession>
<dbReference type="GO" id="GO:0005471">
    <property type="term" value="F:ATP:ADP antiporter activity"/>
    <property type="evidence" value="ECO:0007669"/>
    <property type="project" value="InterPro"/>
</dbReference>
<comment type="subcellular location">
    <subcellularLocation>
        <location evidence="1 9">Membrane</location>
        <topology evidence="1 9">Multi-pass membrane protein</topology>
    </subcellularLocation>
</comment>
<proteinExistence type="inferred from homology"/>
<dbReference type="Pfam" id="PF03219">
    <property type="entry name" value="TLC"/>
    <property type="match status" value="1"/>
</dbReference>
<sequence>MKLSPWKKGGLLYGLVLLAIILEANARNSNLWSQSQRTSLEKLQFNKKHEVLNRDKGHAIDVDLRGGGKAVAKSESEKKSWFPIYKSELPQFIYLSVMMFLIIYVYTTVRDTKDTLVVSNCGAESIPFLKMYGVTPCALLFIVFYSKMSTVLSKQALFYTTLMPFFIFYTVFAFIMFPNKDILHAGTFVTSIPGLQNIFNLLKYWSFSLYFIVSELWASTGVPLFFWQIANDITTMSQAKRFYPLFAVTGNLAPIMSGKVMSYLVSSQEKSSDGFSITLKKLAMIKGASGVAIAVLYKLIYHEARKLDVENLVTKKISKKIKNEDANKKAIKKKEKPSFAESLALLTNDKNLRSVAMMVIGYNICIELTEVLWKGILRKVHTTEASYMNYMASFSSKVGCIAIILQLSATFIIQKLGWTNASQLTPIAMLALALPFFIAVMASRYNEELIPLSTALAIGTWQNIANKVCKYSLFDPLKEMCYISMDPEAKTKGKAAIDVMGSRIGRSLSAATQQALVLLTGSILECVPYLAFFYMGTVGLWIAAVKTLGDMFNDQKSEKKAKAQN</sequence>
<feature type="transmembrane region" description="Helical" evidence="9">
    <location>
        <begin position="516"/>
        <end position="544"/>
    </location>
</feature>
<evidence type="ECO:0000256" key="9">
    <source>
        <dbReference type="RuleBase" id="RU363121"/>
    </source>
</evidence>
<dbReference type="InterPro" id="IPR004667">
    <property type="entry name" value="ADP_ATP_car_bac_type"/>
</dbReference>
<feature type="transmembrane region" description="Helical" evidence="9">
    <location>
        <begin position="242"/>
        <end position="262"/>
    </location>
</feature>
<evidence type="ECO:0000256" key="5">
    <source>
        <dbReference type="ARBA" id="ARBA00022741"/>
    </source>
</evidence>
<evidence type="ECO:0000313" key="11">
    <source>
        <dbReference type="EMBL" id="GFH53084.1"/>
    </source>
</evidence>
<dbReference type="AlphaFoldDB" id="A0AAD3CYU4"/>
<dbReference type="GO" id="GO:0005524">
    <property type="term" value="F:ATP binding"/>
    <property type="evidence" value="ECO:0007669"/>
    <property type="project" value="UniProtKB-KW"/>
</dbReference>
<feature type="transmembrane region" description="Helical" evidence="9">
    <location>
        <begin position="424"/>
        <end position="442"/>
    </location>
</feature>